<evidence type="ECO:0000313" key="1">
    <source>
        <dbReference type="EMBL" id="KZV55999.1"/>
    </source>
</evidence>
<gene>
    <name evidence="1" type="ORF">F511_29820</name>
</gene>
<dbReference type="EMBL" id="KQ988424">
    <property type="protein sequence ID" value="KZV55999.1"/>
    <property type="molecule type" value="Genomic_DNA"/>
</dbReference>
<keyword evidence="2" id="KW-1185">Reference proteome</keyword>
<sequence>MLIASQQLNVLQQIVQQLFAQLLSFLCTQHMIDCNICFVFAQPLFIYIFAQHLIDLRFATTDQQFASAVHSADIILSSAMIQISSLRSYFVRISSLHQISSALCSDLYCASDLSSALSSDLFSCSRLPSAVGHICLQLFQLLVMNMLQLIVLICSN</sequence>
<reference evidence="1 2" key="1">
    <citation type="journal article" date="2015" name="Proc. Natl. Acad. Sci. U.S.A.">
        <title>The resurrection genome of Boea hygrometrica: A blueprint for survival of dehydration.</title>
        <authorList>
            <person name="Xiao L."/>
            <person name="Yang G."/>
            <person name="Zhang L."/>
            <person name="Yang X."/>
            <person name="Zhao S."/>
            <person name="Ji Z."/>
            <person name="Zhou Q."/>
            <person name="Hu M."/>
            <person name="Wang Y."/>
            <person name="Chen M."/>
            <person name="Xu Y."/>
            <person name="Jin H."/>
            <person name="Xiao X."/>
            <person name="Hu G."/>
            <person name="Bao F."/>
            <person name="Hu Y."/>
            <person name="Wan P."/>
            <person name="Li L."/>
            <person name="Deng X."/>
            <person name="Kuang T."/>
            <person name="Xiang C."/>
            <person name="Zhu J.K."/>
            <person name="Oliver M.J."/>
            <person name="He Y."/>
        </authorList>
    </citation>
    <scope>NUCLEOTIDE SEQUENCE [LARGE SCALE GENOMIC DNA]</scope>
    <source>
        <strain evidence="2">cv. XS01</strain>
    </source>
</reference>
<organism evidence="1 2">
    <name type="scientific">Dorcoceras hygrometricum</name>
    <dbReference type="NCBI Taxonomy" id="472368"/>
    <lineage>
        <taxon>Eukaryota</taxon>
        <taxon>Viridiplantae</taxon>
        <taxon>Streptophyta</taxon>
        <taxon>Embryophyta</taxon>
        <taxon>Tracheophyta</taxon>
        <taxon>Spermatophyta</taxon>
        <taxon>Magnoliopsida</taxon>
        <taxon>eudicotyledons</taxon>
        <taxon>Gunneridae</taxon>
        <taxon>Pentapetalae</taxon>
        <taxon>asterids</taxon>
        <taxon>lamiids</taxon>
        <taxon>Lamiales</taxon>
        <taxon>Gesneriaceae</taxon>
        <taxon>Didymocarpoideae</taxon>
        <taxon>Trichosporeae</taxon>
        <taxon>Loxocarpinae</taxon>
        <taxon>Dorcoceras</taxon>
    </lineage>
</organism>
<evidence type="ECO:0000313" key="2">
    <source>
        <dbReference type="Proteomes" id="UP000250235"/>
    </source>
</evidence>
<proteinExistence type="predicted"/>
<name>A0A2Z7D8W8_9LAMI</name>
<accession>A0A2Z7D8W8</accession>
<dbReference type="Proteomes" id="UP000250235">
    <property type="component" value="Unassembled WGS sequence"/>
</dbReference>
<protein>
    <submittedName>
        <fullName evidence="1">Uncharacterized protein</fullName>
    </submittedName>
</protein>
<dbReference type="AlphaFoldDB" id="A0A2Z7D8W8"/>